<protein>
    <recommendedName>
        <fullName evidence="1">ChsH2 C-terminal OB-fold domain-containing protein</fullName>
    </recommendedName>
</protein>
<feature type="domain" description="ChsH2 C-terminal OB-fold" evidence="1">
    <location>
        <begin position="2"/>
        <end position="57"/>
    </location>
</feature>
<dbReference type="Proteomes" id="UP000186559">
    <property type="component" value="Plasmid pTPRO5"/>
</dbReference>
<dbReference type="SUPFAM" id="SSF50249">
    <property type="entry name" value="Nucleic acid-binding proteins"/>
    <property type="match status" value="1"/>
</dbReference>
<keyword evidence="3" id="KW-1185">Reference proteome</keyword>
<accession>A0A1U7DDG9</accession>
<evidence type="ECO:0000259" key="1">
    <source>
        <dbReference type="Pfam" id="PF01796"/>
    </source>
</evidence>
<geneLocation type="plasmid" evidence="3">
    <name>ptpro5</name>
</geneLocation>
<gene>
    <name evidence="2" type="ORF">Ga0080559_TMP197</name>
</gene>
<dbReference type="KEGG" id="tpro:Ga0080559_TMP197"/>
<reference evidence="2 3" key="1">
    <citation type="submission" date="2016-03" db="EMBL/GenBank/DDBJ databases">
        <title>Deep-sea bacteria in the southern Pacific.</title>
        <authorList>
            <person name="Tang K."/>
        </authorList>
    </citation>
    <scope>NUCLEOTIDE SEQUENCE [LARGE SCALE GENOMIC DNA]</scope>
    <source>
        <strain evidence="2 3">JLT2016</strain>
        <plasmid evidence="3">Plasmid ptpro5</plasmid>
    </source>
</reference>
<dbReference type="InterPro" id="IPR002878">
    <property type="entry name" value="ChsH2_C"/>
</dbReference>
<keyword evidence="2" id="KW-0614">Plasmid</keyword>
<dbReference type="InterPro" id="IPR012340">
    <property type="entry name" value="NA-bd_OB-fold"/>
</dbReference>
<organism evidence="2 3">
    <name type="scientific">Salipiger profundus</name>
    <dbReference type="NCBI Taxonomy" id="1229727"/>
    <lineage>
        <taxon>Bacteria</taxon>
        <taxon>Pseudomonadati</taxon>
        <taxon>Pseudomonadota</taxon>
        <taxon>Alphaproteobacteria</taxon>
        <taxon>Rhodobacterales</taxon>
        <taxon>Roseobacteraceae</taxon>
        <taxon>Salipiger</taxon>
    </lineage>
</organism>
<evidence type="ECO:0000313" key="3">
    <source>
        <dbReference type="Proteomes" id="UP000186559"/>
    </source>
</evidence>
<dbReference type="AlphaFoldDB" id="A0A1U7DDG9"/>
<dbReference type="Pfam" id="PF01796">
    <property type="entry name" value="OB_ChsH2_C"/>
    <property type="match status" value="1"/>
</dbReference>
<sequence length="75" mass="8002">MTGPAKLYSYTVIHPNPKSGQKPFVLALVDFAQGARVFGRLDMAPDQVRIGMAVGAVPAEGPEGQTYRFAPLKGN</sequence>
<dbReference type="EMBL" id="CP014801">
    <property type="protein sequence ID" value="APX26173.1"/>
    <property type="molecule type" value="Genomic_DNA"/>
</dbReference>
<name>A0A1U7DDG9_9RHOB</name>
<proteinExistence type="predicted"/>
<evidence type="ECO:0000313" key="2">
    <source>
        <dbReference type="EMBL" id="APX26173.1"/>
    </source>
</evidence>